<dbReference type="PANTHER" id="PTHR37402:SF1">
    <property type="entry name" value="GRAM DOMAIN-CONTAINING PROTEIN 4"/>
    <property type="match status" value="1"/>
</dbReference>
<dbReference type="Proteomes" id="UP000469452">
    <property type="component" value="Unassembled WGS sequence"/>
</dbReference>
<dbReference type="VEuPathDB" id="FungiDB:H257_02394"/>
<keyword evidence="1" id="KW-0472">Membrane</keyword>
<dbReference type="Gene3D" id="2.30.29.30">
    <property type="entry name" value="Pleckstrin-homology domain (PH domain)/Phosphotyrosine-binding domain (PTB)"/>
    <property type="match status" value="1"/>
</dbReference>
<dbReference type="AlphaFoldDB" id="A0A6A5ANB6"/>
<protein>
    <recommendedName>
        <fullName evidence="2">PH domain-containing protein</fullName>
    </recommendedName>
</protein>
<dbReference type="InterPro" id="IPR037847">
    <property type="entry name" value="GRAMDC4"/>
</dbReference>
<reference evidence="3 4" key="1">
    <citation type="submission" date="2019-06" db="EMBL/GenBank/DDBJ databases">
        <title>Genomics analysis of Aphanomyces spp. identifies a new class of oomycete effector associated with host adaptation.</title>
        <authorList>
            <person name="Gaulin E."/>
        </authorList>
    </citation>
    <scope>NUCLEOTIDE SEQUENCE [LARGE SCALE GENOMIC DNA]</scope>
    <source>
        <strain evidence="3 4">E</strain>
    </source>
</reference>
<dbReference type="GO" id="GO:0034164">
    <property type="term" value="P:negative regulation of toll-like receptor 9 signaling pathway"/>
    <property type="evidence" value="ECO:0007669"/>
    <property type="project" value="TreeGrafter"/>
</dbReference>
<sequence>VLHDVVEAWKRRDGSGVDVHAFKYPLLQPVRTNPVTELEEVLDWEATPGVLRFDVLQENPLTASQNLLGQVRLPLKMLVTAGRLGGAQIELEKAFALQNTPPSGDADPLRPGPSLTIRAQLILRDPSKRVTWKERLASEAMYSVLEMESAKSLSLVEKYHMARNVARTIQHELGKLADLLEKIKNLFLWTHPTKTAMAAAALCVGAVITSVIPVKYFVLFSITKKFTNRFHRLCDFRLVDRDMIRVLNFVSTFPTDLEEQQMFRHANQAYLREKEHTAAQAKLQADWAGYIYKRGEGVFVGWAHRYAAVRNGKLEYWNTIADAKHGVPPKGHIVLSPTIDKCTKAELSNAPKDTFPFVVFNVDHRHLLDSTEGRRRIVAVTTEQDYQGIVRAIQDSS</sequence>
<evidence type="ECO:0000313" key="4">
    <source>
        <dbReference type="Proteomes" id="UP000469452"/>
    </source>
</evidence>
<feature type="domain" description="PH" evidence="2">
    <location>
        <begin position="289"/>
        <end position="395"/>
    </location>
</feature>
<feature type="transmembrane region" description="Helical" evidence="1">
    <location>
        <begin position="196"/>
        <end position="222"/>
    </location>
</feature>
<keyword evidence="1" id="KW-1133">Transmembrane helix</keyword>
<dbReference type="PANTHER" id="PTHR37402">
    <property type="entry name" value="GRAM DOMAIN-CONTAINING PROTEIN 4"/>
    <property type="match status" value="1"/>
</dbReference>
<dbReference type="SUPFAM" id="SSF50729">
    <property type="entry name" value="PH domain-like"/>
    <property type="match status" value="1"/>
</dbReference>
<evidence type="ECO:0000259" key="2">
    <source>
        <dbReference type="Pfam" id="PF00169"/>
    </source>
</evidence>
<dbReference type="InterPro" id="IPR001849">
    <property type="entry name" value="PH_domain"/>
</dbReference>
<dbReference type="EMBL" id="VJMI01006663">
    <property type="protein sequence ID" value="KAF0765973.1"/>
    <property type="molecule type" value="Genomic_DNA"/>
</dbReference>
<comment type="caution">
    <text evidence="3">The sequence shown here is derived from an EMBL/GenBank/DDBJ whole genome shotgun (WGS) entry which is preliminary data.</text>
</comment>
<keyword evidence="1" id="KW-0812">Transmembrane</keyword>
<dbReference type="Pfam" id="PF00169">
    <property type="entry name" value="PH"/>
    <property type="match status" value="1"/>
</dbReference>
<name>A0A6A5ANB6_APHAT</name>
<organism evidence="3 4">
    <name type="scientific">Aphanomyces astaci</name>
    <name type="common">Crayfish plague agent</name>
    <dbReference type="NCBI Taxonomy" id="112090"/>
    <lineage>
        <taxon>Eukaryota</taxon>
        <taxon>Sar</taxon>
        <taxon>Stramenopiles</taxon>
        <taxon>Oomycota</taxon>
        <taxon>Saprolegniomycetes</taxon>
        <taxon>Saprolegniales</taxon>
        <taxon>Verrucalvaceae</taxon>
        <taxon>Aphanomyces</taxon>
    </lineage>
</organism>
<evidence type="ECO:0000313" key="3">
    <source>
        <dbReference type="EMBL" id="KAF0765973.1"/>
    </source>
</evidence>
<evidence type="ECO:0000256" key="1">
    <source>
        <dbReference type="SAM" id="Phobius"/>
    </source>
</evidence>
<proteinExistence type="predicted"/>
<accession>A0A6A5ANB6</accession>
<dbReference type="InterPro" id="IPR011993">
    <property type="entry name" value="PH-like_dom_sf"/>
</dbReference>
<gene>
    <name evidence="3" type="ORF">AaE_002953</name>
</gene>
<feature type="non-terminal residue" evidence="3">
    <location>
        <position position="1"/>
    </location>
</feature>